<dbReference type="AlphaFoldDB" id="A0A6V7KCH4"/>
<reference evidence="1" key="1">
    <citation type="submission" date="2020-07" db="EMBL/GenBank/DDBJ databases">
        <authorList>
            <person name="Ferguson B K."/>
        </authorList>
    </citation>
    <scope>NUCLEOTIDE SEQUENCE</scope>
    <source>
        <strain evidence="1">L06</strain>
    </source>
</reference>
<sequence length="75" mass="8272">MSKNASLRRLCLAIVVNADALKPLFPASVSLPTIAMSRAMPVTGKPLFHWHVREIAPQNKHCNAMSNVWPNPSHT</sequence>
<name>A0A6V7KCH4_9HYME</name>
<gene>
    <name evidence="1" type="ORF">BBRV_LOCUS76350</name>
</gene>
<accession>A0A6V7KCH4</accession>
<proteinExistence type="predicted"/>
<evidence type="ECO:0000313" key="1">
    <source>
        <dbReference type="EMBL" id="CAD1562088.1"/>
    </source>
</evidence>
<protein>
    <submittedName>
        <fullName evidence="1">Uncharacterized protein</fullName>
    </submittedName>
</protein>
<dbReference type="EMBL" id="CADCXW020000097">
    <property type="protein sequence ID" value="CAD1562088.1"/>
    <property type="molecule type" value="Genomic_DNA"/>
</dbReference>
<organism evidence="1">
    <name type="scientific">Bracon brevicornis</name>
    <dbReference type="NCBI Taxonomy" id="1563983"/>
    <lineage>
        <taxon>Eukaryota</taxon>
        <taxon>Metazoa</taxon>
        <taxon>Ecdysozoa</taxon>
        <taxon>Arthropoda</taxon>
        <taxon>Hexapoda</taxon>
        <taxon>Insecta</taxon>
        <taxon>Pterygota</taxon>
        <taxon>Neoptera</taxon>
        <taxon>Endopterygota</taxon>
        <taxon>Hymenoptera</taxon>
        <taxon>Apocrita</taxon>
        <taxon>Ichneumonoidea</taxon>
        <taxon>Braconidae</taxon>
        <taxon>Braconinae</taxon>
        <taxon>Bracon</taxon>
    </lineage>
</organism>